<sequence>MKFLRRWFCTHDYKLLHTYKRDIDESLGYEFKPVYVIYCPKCAKIDELLEHEYIIMQQMKKVDESYDEQKYESDKDV</sequence>
<dbReference type="Proteomes" id="UP000287896">
    <property type="component" value="Segment"/>
</dbReference>
<organism evidence="1 2">
    <name type="scientific">Bacillus phage pW2</name>
    <dbReference type="NCBI Taxonomy" id="2500559"/>
    <lineage>
        <taxon>Viruses</taxon>
        <taxon>Duplodnaviria</taxon>
        <taxon>Heunggongvirae</taxon>
        <taxon>Uroviricota</taxon>
        <taxon>Caudoviricetes</taxon>
        <taxon>Joanripponvirinae</taxon>
        <taxon>Sophritavirus</taxon>
        <taxon>Sophritavirus pW2</taxon>
    </lineage>
</organism>
<reference evidence="1 2" key="1">
    <citation type="submission" date="2018-12" db="EMBL/GenBank/DDBJ databases">
        <title>Characterization of a novel siphovirus infacting Bacillus anthracis.</title>
        <authorList>
            <person name="Hu X."/>
            <person name="Wan X."/>
            <person name="Geng P."/>
            <person name="Yuan Z."/>
        </authorList>
    </citation>
    <scope>NUCLEOTIDE SEQUENCE [LARGE SCALE GENOMIC DNA]</scope>
</reference>
<dbReference type="EMBL" id="MK288021">
    <property type="protein sequence ID" value="AZU98884.1"/>
    <property type="molecule type" value="Genomic_DNA"/>
</dbReference>
<accession>A0A3Q9R7H5</accession>
<proteinExistence type="predicted"/>
<name>A0A3Q9R7H5_9CAUD</name>
<keyword evidence="2" id="KW-1185">Reference proteome</keyword>
<protein>
    <submittedName>
        <fullName evidence="1">Uncharacterized protein</fullName>
    </submittedName>
</protein>
<gene>
    <name evidence="1" type="ORF">pW2_46</name>
</gene>
<evidence type="ECO:0000313" key="2">
    <source>
        <dbReference type="Proteomes" id="UP000287896"/>
    </source>
</evidence>
<evidence type="ECO:0000313" key="1">
    <source>
        <dbReference type="EMBL" id="AZU98884.1"/>
    </source>
</evidence>